<dbReference type="PANTHER" id="PTHR21310">
    <property type="entry name" value="AMINOGLYCOSIDE PHOSPHOTRANSFERASE-RELATED-RELATED"/>
    <property type="match status" value="1"/>
</dbReference>
<dbReference type="InterPro" id="IPR002575">
    <property type="entry name" value="Aminoglycoside_PTrfase"/>
</dbReference>
<protein>
    <recommendedName>
        <fullName evidence="1">Aminoglycoside phosphotransferase domain-containing protein</fullName>
    </recommendedName>
</protein>
<dbReference type="InterPro" id="IPR011009">
    <property type="entry name" value="Kinase-like_dom_sf"/>
</dbReference>
<proteinExistence type="predicted"/>
<dbReference type="AlphaFoldDB" id="A0A1V6QPN0"/>
<accession>A0A1V6QPN0</accession>
<dbReference type="SUPFAM" id="SSF56112">
    <property type="entry name" value="Protein kinase-like (PK-like)"/>
    <property type="match status" value="1"/>
</dbReference>
<dbReference type="Proteomes" id="UP000191672">
    <property type="component" value="Unassembled WGS sequence"/>
</dbReference>
<dbReference type="STRING" id="416450.A0A1V6QPN0"/>
<dbReference type="Pfam" id="PF01636">
    <property type="entry name" value="APH"/>
    <property type="match status" value="1"/>
</dbReference>
<dbReference type="InterPro" id="IPR051678">
    <property type="entry name" value="AGP_Transferase"/>
</dbReference>
<feature type="domain" description="Aminoglycoside phosphotransferase" evidence="1">
    <location>
        <begin position="66"/>
        <end position="158"/>
    </location>
</feature>
<sequence length="185" mass="20398">MGTFDSYLPPALSAETITILILSLNLPAPSSIEPLQVKAAFHSIYLIHFPSTEEISARANMDGTVTLVLRVSSRQLPGIKTSNEVGVMTWVHQHTSIPVPAIIRYDATENHVTRHEFTLLEKAAGISIDQIYATLSDSVKTQMIHQLTEYLIELHAQPWYDGYVGGLTLTQTGELARGPPIDESF</sequence>
<organism evidence="2 3">
    <name type="scientific">Penicillium antarcticum</name>
    <dbReference type="NCBI Taxonomy" id="416450"/>
    <lineage>
        <taxon>Eukaryota</taxon>
        <taxon>Fungi</taxon>
        <taxon>Dikarya</taxon>
        <taxon>Ascomycota</taxon>
        <taxon>Pezizomycotina</taxon>
        <taxon>Eurotiomycetes</taxon>
        <taxon>Eurotiomycetidae</taxon>
        <taxon>Eurotiales</taxon>
        <taxon>Aspergillaceae</taxon>
        <taxon>Penicillium</taxon>
    </lineage>
</organism>
<dbReference type="EMBL" id="MDYN01000001">
    <property type="protein sequence ID" value="OQD91155.1"/>
    <property type="molecule type" value="Genomic_DNA"/>
</dbReference>
<evidence type="ECO:0000259" key="1">
    <source>
        <dbReference type="Pfam" id="PF01636"/>
    </source>
</evidence>
<evidence type="ECO:0000313" key="2">
    <source>
        <dbReference type="EMBL" id="OQD91155.1"/>
    </source>
</evidence>
<evidence type="ECO:0000313" key="3">
    <source>
        <dbReference type="Proteomes" id="UP000191672"/>
    </source>
</evidence>
<comment type="caution">
    <text evidence="2">The sequence shown here is derived from an EMBL/GenBank/DDBJ whole genome shotgun (WGS) entry which is preliminary data.</text>
</comment>
<keyword evidence="3" id="KW-1185">Reference proteome</keyword>
<gene>
    <name evidence="2" type="ORF">PENANT_c001G10942</name>
</gene>
<name>A0A1V6QPN0_9EURO</name>
<reference evidence="3" key="1">
    <citation type="journal article" date="2017" name="Nat. Microbiol.">
        <title>Global analysis of biosynthetic gene clusters reveals vast potential of secondary metabolite production in Penicillium species.</title>
        <authorList>
            <person name="Nielsen J.C."/>
            <person name="Grijseels S."/>
            <person name="Prigent S."/>
            <person name="Ji B."/>
            <person name="Dainat J."/>
            <person name="Nielsen K.F."/>
            <person name="Frisvad J.C."/>
            <person name="Workman M."/>
            <person name="Nielsen J."/>
        </authorList>
    </citation>
    <scope>NUCLEOTIDE SEQUENCE [LARGE SCALE GENOMIC DNA]</scope>
    <source>
        <strain evidence="3">IBT 31811</strain>
    </source>
</reference>
<dbReference type="PANTHER" id="PTHR21310:SF15">
    <property type="entry name" value="AMINOGLYCOSIDE PHOSPHOTRANSFERASE DOMAIN-CONTAINING PROTEIN"/>
    <property type="match status" value="1"/>
</dbReference>